<organism evidence="1 2">
    <name type="scientific">Rhodosalinus sediminis</name>
    <dbReference type="NCBI Taxonomy" id="1940533"/>
    <lineage>
        <taxon>Bacteria</taxon>
        <taxon>Pseudomonadati</taxon>
        <taxon>Pseudomonadota</taxon>
        <taxon>Alphaproteobacteria</taxon>
        <taxon>Rhodobacterales</taxon>
        <taxon>Paracoccaceae</taxon>
        <taxon>Rhodosalinus</taxon>
    </lineage>
</organism>
<sequence>MADQPVNLNRARKARARIQAKRAADANAVRFGRSKAETAQARAEADRIARAIEGLKREE</sequence>
<dbReference type="RefSeq" id="WP_115978346.1">
    <property type="nucleotide sequence ID" value="NZ_QOHR01000002.1"/>
</dbReference>
<name>A0A3D9BYQ1_9RHOB</name>
<evidence type="ECO:0000313" key="2">
    <source>
        <dbReference type="Proteomes" id="UP000257131"/>
    </source>
</evidence>
<gene>
    <name evidence="1" type="ORF">DRV84_02845</name>
</gene>
<proteinExistence type="predicted"/>
<reference evidence="1 2" key="1">
    <citation type="journal article" date="2017" name="Int. J. Syst. Evol. Microbiol.">
        <title>Rhodosalinus sediminis gen. nov., sp. nov., isolated from marine saltern.</title>
        <authorList>
            <person name="Guo L.Y."/>
            <person name="Ling S.K."/>
            <person name="Li C.M."/>
            <person name="Chen G.J."/>
            <person name="Du Z.J."/>
        </authorList>
    </citation>
    <scope>NUCLEOTIDE SEQUENCE [LARGE SCALE GENOMIC DNA]</scope>
    <source>
        <strain evidence="1 2">WDN1C137</strain>
    </source>
</reference>
<dbReference type="Proteomes" id="UP000257131">
    <property type="component" value="Unassembled WGS sequence"/>
</dbReference>
<evidence type="ECO:0000313" key="1">
    <source>
        <dbReference type="EMBL" id="REC58516.1"/>
    </source>
</evidence>
<dbReference type="Pfam" id="PF13770">
    <property type="entry name" value="DUF4169"/>
    <property type="match status" value="1"/>
</dbReference>
<dbReference type="AlphaFoldDB" id="A0A3D9BYQ1"/>
<dbReference type="InterPro" id="IPR025227">
    <property type="entry name" value="DUF4169"/>
</dbReference>
<accession>A0A3D9BYQ1</accession>
<comment type="caution">
    <text evidence="1">The sequence shown here is derived from an EMBL/GenBank/DDBJ whole genome shotgun (WGS) entry which is preliminary data.</text>
</comment>
<keyword evidence="2" id="KW-1185">Reference proteome</keyword>
<protein>
    <submittedName>
        <fullName evidence="1">DUF4169 family protein</fullName>
    </submittedName>
</protein>
<dbReference type="EMBL" id="QOHR01000002">
    <property type="protein sequence ID" value="REC58516.1"/>
    <property type="molecule type" value="Genomic_DNA"/>
</dbReference>